<dbReference type="SUPFAM" id="SSF55681">
    <property type="entry name" value="Class II aaRS and biotin synthetases"/>
    <property type="match status" value="1"/>
</dbReference>
<proteinExistence type="predicted"/>
<dbReference type="GO" id="GO:0005737">
    <property type="term" value="C:cytoplasm"/>
    <property type="evidence" value="ECO:0007669"/>
    <property type="project" value="TreeGrafter"/>
</dbReference>
<protein>
    <submittedName>
        <fullName evidence="4">BPL/LPL catalytic domain-containing protein</fullName>
    </submittedName>
</protein>
<dbReference type="PANTHER" id="PTHR12835">
    <property type="entry name" value="BIOTIN PROTEIN LIGASE"/>
    <property type="match status" value="1"/>
</dbReference>
<evidence type="ECO:0000313" key="3">
    <source>
        <dbReference type="Proteomes" id="UP000887574"/>
    </source>
</evidence>
<dbReference type="GO" id="GO:0004077">
    <property type="term" value="F:biotin--[biotin carboxyl-carrier protein] ligase activity"/>
    <property type="evidence" value="ECO:0007669"/>
    <property type="project" value="TreeGrafter"/>
</dbReference>
<feature type="compositionally biased region" description="Basic and acidic residues" evidence="1">
    <location>
        <begin position="71"/>
        <end position="80"/>
    </location>
</feature>
<dbReference type="WBParaSite" id="jg20770">
    <property type="protein sequence ID" value="jg20770"/>
    <property type="gene ID" value="jg20770"/>
</dbReference>
<dbReference type="PANTHER" id="PTHR12835:SF5">
    <property type="entry name" value="BIOTIN--PROTEIN LIGASE"/>
    <property type="match status" value="1"/>
</dbReference>
<dbReference type="Proteomes" id="UP000887574">
    <property type="component" value="Unplaced"/>
</dbReference>
<dbReference type="AlphaFoldDB" id="A0A915DLH5"/>
<name>A0A915DLH5_9BILA</name>
<feature type="compositionally biased region" description="Polar residues" evidence="1">
    <location>
        <begin position="81"/>
        <end position="90"/>
    </location>
</feature>
<dbReference type="Gene3D" id="3.30.930.10">
    <property type="entry name" value="Bira Bifunctional Protein, Domain 2"/>
    <property type="match status" value="1"/>
</dbReference>
<evidence type="ECO:0000259" key="2">
    <source>
        <dbReference type="PROSITE" id="PS51733"/>
    </source>
</evidence>
<evidence type="ECO:0000256" key="1">
    <source>
        <dbReference type="SAM" id="MobiDB-lite"/>
    </source>
</evidence>
<feature type="region of interest" description="Disordered" evidence="1">
    <location>
        <begin position="71"/>
        <end position="98"/>
    </location>
</feature>
<reference evidence="4" key="1">
    <citation type="submission" date="2022-11" db="UniProtKB">
        <authorList>
            <consortium name="WormBaseParasite"/>
        </authorList>
    </citation>
    <scope>IDENTIFICATION</scope>
</reference>
<dbReference type="PROSITE" id="PS51733">
    <property type="entry name" value="BPL_LPL_CATALYTIC"/>
    <property type="match status" value="1"/>
</dbReference>
<dbReference type="InterPro" id="IPR045864">
    <property type="entry name" value="aa-tRNA-synth_II/BPL/LPL"/>
</dbReference>
<feature type="domain" description="BPL/LPL catalytic" evidence="2">
    <location>
        <begin position="630"/>
        <end position="824"/>
    </location>
</feature>
<sequence>MQWENSSYSASIVPNYFCKLRQESYSTHNNTQSSDQTETGSTYARDTVYVGVSPSTTLNDVSDCLMLDSKPSRHSEEISHDNTAAENRSPATKAQAAKVGKKGQSILMAYPLLTKSAAPTALNQLIEEHKSSLVGSTTMLNDDNAHSFSKSTCKADEQQKVAMDAIEDGLRTSLTQINEEKQSCSFAVNIKSTLPLLNKKKLLAKRFNSLQQPELDYYFYAPNFNYSMQFNNNTDIDNTAATTATSSRVKKRLSVSSVSGRSVSPLTLSLLANYGSREVLDPLLSANAAQPDSFLFSRRASSRNHRRFHSSEPRRSTLCLTDSGYKSILKSSLSSPKPPERMHSVFETANRPFKPPYILVYSPLDTFTVNHLSTECLIRYPWFDTNCTCLLISNTKHLDDQAWSRLQAYFVNSGKILFVCQNHLLANLTNCRTLKKQTSILRNAFGKKSTSSALGKDLQKDFEAFMKKSLKKMEIEKEVNEAYHAKDVVGGYRFSVVFFKKIGQPLLLYMQNGEQKTQSSALFSDATTEQLLSSSLLGEALCRLGIEVVERGDPSNSIPQLTNGYLVCQKDRLLLDLKGLTYGKLVGNHPKLLFLHPATKENREEVSLAVDSKTLTVETRLRKASIEDSESNKYFNRLSTKSLGRVLIYIPVCETTLDVSKSLSRALPSYDGVLVVAGYQTNAQSRAGKEYLSPKGCASFTFNFVIPVDSCLGQSILFIQHIMAVAIVDAVSKLVDDENFPLQIKWPNDLYFERKHKIGGVLVDSLLKATQYECMIAGSINVINTKPTMCLNDMLPTDCDRTLTVEEVLAEIMNKFEYYVNMFVHRGKDAFLRRYYELWMHSREEVSILHKHNNCKEKVIIRGLDEHGFLEVRSKQTGQTFSVHNDGNSFDMMRGLIHPNQ</sequence>
<dbReference type="InterPro" id="IPR004143">
    <property type="entry name" value="BPL_LPL_catalytic"/>
</dbReference>
<organism evidence="3 4">
    <name type="scientific">Ditylenchus dipsaci</name>
    <dbReference type="NCBI Taxonomy" id="166011"/>
    <lineage>
        <taxon>Eukaryota</taxon>
        <taxon>Metazoa</taxon>
        <taxon>Ecdysozoa</taxon>
        <taxon>Nematoda</taxon>
        <taxon>Chromadorea</taxon>
        <taxon>Rhabditida</taxon>
        <taxon>Tylenchina</taxon>
        <taxon>Tylenchomorpha</taxon>
        <taxon>Sphaerularioidea</taxon>
        <taxon>Anguinidae</taxon>
        <taxon>Anguininae</taxon>
        <taxon>Ditylenchus</taxon>
    </lineage>
</organism>
<dbReference type="Pfam" id="PF03099">
    <property type="entry name" value="BPL_LplA_LipB"/>
    <property type="match status" value="1"/>
</dbReference>
<evidence type="ECO:0000313" key="4">
    <source>
        <dbReference type="WBParaSite" id="jg20770"/>
    </source>
</evidence>
<accession>A0A915DLH5</accession>
<keyword evidence="3" id="KW-1185">Reference proteome</keyword>